<dbReference type="GO" id="GO:0009055">
    <property type="term" value="F:electron transfer activity"/>
    <property type="evidence" value="ECO:0007669"/>
    <property type="project" value="TreeGrafter"/>
</dbReference>
<evidence type="ECO:0000256" key="4">
    <source>
        <dbReference type="ARBA" id="ARBA00022475"/>
    </source>
</evidence>
<keyword evidence="3" id="KW-0813">Transport</keyword>
<comment type="subcellular location">
    <subcellularLocation>
        <location evidence="1">Cell membrane</location>
    </subcellularLocation>
</comment>
<keyword evidence="4" id="KW-1003">Cell membrane</keyword>
<sequence length="258" mass="29303">MTPQLNLNEPQNIPKKRSIGFLLILIPAIAIPIFLIFVNLPVSSGTSRFCGTTCHSMNPSYQSWRRSDHAKTACLDCHSNGSKTDRFIKFLVLGAGHVPKELLQKYQPIKSAKHQMVSEDTCLRCHKPKRRSQSKGRIIDHKLHADIDLSCKTCHNRVSHEDTTKYTPLSNKETPGRYYANYMTMRKGCWRCHKKGRIFIEPDGKIITGPYSTGKAVASTSCEICHAQYDRKQFSKNVPQVWLSHVKQPPRIRGISTV</sequence>
<comment type="caution">
    <text evidence="14">The sequence shown here is derived from an EMBL/GenBank/DDBJ whole genome shotgun (WGS) entry which is preliminary data.</text>
</comment>
<dbReference type="SUPFAM" id="SSF48695">
    <property type="entry name" value="Multiheme cytochromes"/>
    <property type="match status" value="1"/>
</dbReference>
<comment type="similarity">
    <text evidence="2">Belongs to the NapC/NirT/NrfH family.</text>
</comment>
<keyword evidence="9 12" id="KW-1133">Transmembrane helix</keyword>
<evidence type="ECO:0000256" key="2">
    <source>
        <dbReference type="ARBA" id="ARBA00007395"/>
    </source>
</evidence>
<keyword evidence="6 12" id="KW-0812">Transmembrane</keyword>
<gene>
    <name evidence="14" type="ORF">LCGC14_3022900</name>
</gene>
<dbReference type="InterPro" id="IPR036280">
    <property type="entry name" value="Multihaem_cyt_sf"/>
</dbReference>
<accession>A0A0F8XHT2</accession>
<evidence type="ECO:0000259" key="13">
    <source>
        <dbReference type="Pfam" id="PF03264"/>
    </source>
</evidence>
<dbReference type="EMBL" id="LAZR01062895">
    <property type="protein sequence ID" value="KKK60585.1"/>
    <property type="molecule type" value="Genomic_DNA"/>
</dbReference>
<dbReference type="Gene3D" id="1.10.3820.10">
    <property type="entry name" value="Di-heme elbow motif domain"/>
    <property type="match status" value="1"/>
</dbReference>
<dbReference type="AlphaFoldDB" id="A0A0F8XHT2"/>
<evidence type="ECO:0000256" key="5">
    <source>
        <dbReference type="ARBA" id="ARBA00022617"/>
    </source>
</evidence>
<keyword evidence="11 12" id="KW-0472">Membrane</keyword>
<feature type="transmembrane region" description="Helical" evidence="12">
    <location>
        <begin position="21"/>
        <end position="40"/>
    </location>
</feature>
<feature type="non-terminal residue" evidence="14">
    <location>
        <position position="258"/>
    </location>
</feature>
<evidence type="ECO:0000256" key="8">
    <source>
        <dbReference type="ARBA" id="ARBA00022982"/>
    </source>
</evidence>
<name>A0A0F8XHT2_9ZZZZ</name>
<dbReference type="Pfam" id="PF03264">
    <property type="entry name" value="Cytochrom_NNT"/>
    <property type="match status" value="1"/>
</dbReference>
<evidence type="ECO:0000256" key="6">
    <source>
        <dbReference type="ARBA" id="ARBA00022692"/>
    </source>
</evidence>
<evidence type="ECO:0000256" key="11">
    <source>
        <dbReference type="ARBA" id="ARBA00023136"/>
    </source>
</evidence>
<feature type="domain" description="NapC/NirT cytochrome c N-terminal" evidence="13">
    <location>
        <begin position="16"/>
        <end position="161"/>
    </location>
</feature>
<dbReference type="PANTHER" id="PTHR30333:SF1">
    <property type="entry name" value="CYTOCHROME C-TYPE PROTEIN NAPC"/>
    <property type="match status" value="1"/>
</dbReference>
<dbReference type="GO" id="GO:0009061">
    <property type="term" value="P:anaerobic respiration"/>
    <property type="evidence" value="ECO:0007669"/>
    <property type="project" value="TreeGrafter"/>
</dbReference>
<dbReference type="GO" id="GO:0046872">
    <property type="term" value="F:metal ion binding"/>
    <property type="evidence" value="ECO:0007669"/>
    <property type="project" value="UniProtKB-KW"/>
</dbReference>
<keyword evidence="10" id="KW-0408">Iron</keyword>
<keyword evidence="8" id="KW-0249">Electron transport</keyword>
<evidence type="ECO:0000256" key="7">
    <source>
        <dbReference type="ARBA" id="ARBA00022723"/>
    </source>
</evidence>
<keyword evidence="5" id="KW-0349">Heme</keyword>
<dbReference type="InterPro" id="IPR038266">
    <property type="entry name" value="NapC/NirT_cytc_sf"/>
</dbReference>
<evidence type="ECO:0000256" key="10">
    <source>
        <dbReference type="ARBA" id="ARBA00023004"/>
    </source>
</evidence>
<dbReference type="GO" id="GO:0005886">
    <property type="term" value="C:plasma membrane"/>
    <property type="evidence" value="ECO:0007669"/>
    <property type="project" value="UniProtKB-SubCell"/>
</dbReference>
<reference evidence="14" key="1">
    <citation type="journal article" date="2015" name="Nature">
        <title>Complex archaea that bridge the gap between prokaryotes and eukaryotes.</title>
        <authorList>
            <person name="Spang A."/>
            <person name="Saw J.H."/>
            <person name="Jorgensen S.L."/>
            <person name="Zaremba-Niedzwiedzka K."/>
            <person name="Martijn J."/>
            <person name="Lind A.E."/>
            <person name="van Eijk R."/>
            <person name="Schleper C."/>
            <person name="Guy L."/>
            <person name="Ettema T.J."/>
        </authorList>
    </citation>
    <scope>NUCLEOTIDE SEQUENCE</scope>
</reference>
<evidence type="ECO:0000256" key="9">
    <source>
        <dbReference type="ARBA" id="ARBA00022989"/>
    </source>
</evidence>
<protein>
    <recommendedName>
        <fullName evidence="13">NapC/NirT cytochrome c N-terminal domain-containing protein</fullName>
    </recommendedName>
</protein>
<proteinExistence type="inferred from homology"/>
<evidence type="ECO:0000256" key="12">
    <source>
        <dbReference type="SAM" id="Phobius"/>
    </source>
</evidence>
<keyword evidence="7" id="KW-0479">Metal-binding</keyword>
<organism evidence="14">
    <name type="scientific">marine sediment metagenome</name>
    <dbReference type="NCBI Taxonomy" id="412755"/>
    <lineage>
        <taxon>unclassified sequences</taxon>
        <taxon>metagenomes</taxon>
        <taxon>ecological metagenomes</taxon>
    </lineage>
</organism>
<evidence type="ECO:0000256" key="3">
    <source>
        <dbReference type="ARBA" id="ARBA00022448"/>
    </source>
</evidence>
<dbReference type="InterPro" id="IPR051174">
    <property type="entry name" value="Cytochrome_c-type_ET"/>
</dbReference>
<dbReference type="PANTHER" id="PTHR30333">
    <property type="entry name" value="CYTOCHROME C-TYPE PROTEIN"/>
    <property type="match status" value="1"/>
</dbReference>
<evidence type="ECO:0000313" key="14">
    <source>
        <dbReference type="EMBL" id="KKK60585.1"/>
    </source>
</evidence>
<dbReference type="InterPro" id="IPR005126">
    <property type="entry name" value="NapC/NirT_cyt_c_N"/>
</dbReference>
<evidence type="ECO:0000256" key="1">
    <source>
        <dbReference type="ARBA" id="ARBA00004236"/>
    </source>
</evidence>